<dbReference type="Pfam" id="PF09366">
    <property type="entry name" value="DUF1997"/>
    <property type="match status" value="1"/>
</dbReference>
<evidence type="ECO:0000313" key="2">
    <source>
        <dbReference type="Proteomes" id="UP000230069"/>
    </source>
</evidence>
<dbReference type="Proteomes" id="UP000230069">
    <property type="component" value="Unassembled WGS sequence"/>
</dbReference>
<dbReference type="FunCoup" id="A0A2G5DKN9">
    <property type="interactions" value="609"/>
</dbReference>
<reference evidence="1 2" key="1">
    <citation type="submission" date="2017-09" db="EMBL/GenBank/DDBJ databases">
        <title>WGS assembly of Aquilegia coerulea Goldsmith.</title>
        <authorList>
            <person name="Hodges S."/>
            <person name="Kramer E."/>
            <person name="Nordborg M."/>
            <person name="Tomkins J."/>
            <person name="Borevitz J."/>
            <person name="Derieg N."/>
            <person name="Yan J."/>
            <person name="Mihaltcheva S."/>
            <person name="Hayes R.D."/>
            <person name="Rokhsar D."/>
        </authorList>
    </citation>
    <scope>NUCLEOTIDE SEQUENCE [LARGE SCALE GENOMIC DNA]</scope>
    <source>
        <strain evidence="2">cv. Goldsmith</strain>
    </source>
</reference>
<sequence length="305" mass="34800">MRNKNNKTNALPSACPLSSLILSGSNVLCNVIFGSISKKKKKIMELYHKCNTVPPTPSSDLNRRSTTSASRGYCAFRTIPSYPITIREFKIQLRSRTRVEVVQDVNTQPAKLNVKIANLFARKKERIKLPDYGDECQKLYPISKFLSQPSGLESILNTKAFEDFQFLESNTYRCILPKIKLLKFEVAPMVDLRVTPTSEDCTVEMLSCKFEGSEAVERQNDRFSAFMRNHITWNTDGERYLDADMNLNISLEVYTRPFTILPVSAIEKPGNIVMQSLVDKLVPLLLQQLLQDYENWIQEQCNASP</sequence>
<protein>
    <recommendedName>
        <fullName evidence="3">DUF1997 family protein</fullName>
    </recommendedName>
</protein>
<organism evidence="1 2">
    <name type="scientific">Aquilegia coerulea</name>
    <name type="common">Rocky mountain columbine</name>
    <dbReference type="NCBI Taxonomy" id="218851"/>
    <lineage>
        <taxon>Eukaryota</taxon>
        <taxon>Viridiplantae</taxon>
        <taxon>Streptophyta</taxon>
        <taxon>Embryophyta</taxon>
        <taxon>Tracheophyta</taxon>
        <taxon>Spermatophyta</taxon>
        <taxon>Magnoliopsida</taxon>
        <taxon>Ranunculales</taxon>
        <taxon>Ranunculaceae</taxon>
        <taxon>Thalictroideae</taxon>
        <taxon>Aquilegia</taxon>
    </lineage>
</organism>
<dbReference type="AlphaFoldDB" id="A0A2G5DKN9"/>
<dbReference type="EMBL" id="KZ305035">
    <property type="protein sequence ID" value="PIA44069.1"/>
    <property type="molecule type" value="Genomic_DNA"/>
</dbReference>
<proteinExistence type="predicted"/>
<accession>A0A2G5DKN9</accession>
<dbReference type="PANTHER" id="PTHR34131:SF2">
    <property type="entry name" value="FAMILY PROTEIN, PUTATIVE (DUF1997)-RELATED"/>
    <property type="match status" value="1"/>
</dbReference>
<dbReference type="PANTHER" id="PTHR34131">
    <property type="entry name" value="(RAP ANNOTATION RELEASE2) GALACTOSE-BINDING LIKE DOMAIN CONTAINING PROTEIN"/>
    <property type="match status" value="1"/>
</dbReference>
<dbReference type="InterPro" id="IPR018971">
    <property type="entry name" value="DUF1997"/>
</dbReference>
<evidence type="ECO:0000313" key="1">
    <source>
        <dbReference type="EMBL" id="PIA44069.1"/>
    </source>
</evidence>
<gene>
    <name evidence="1" type="ORF">AQUCO_01800250v1</name>
</gene>
<dbReference type="OrthoDB" id="1933789at2759"/>
<name>A0A2G5DKN9_AQUCA</name>
<evidence type="ECO:0008006" key="3">
    <source>
        <dbReference type="Google" id="ProtNLM"/>
    </source>
</evidence>
<dbReference type="InParanoid" id="A0A2G5DKN9"/>
<keyword evidence="2" id="KW-1185">Reference proteome</keyword>